<dbReference type="InterPro" id="IPR050682">
    <property type="entry name" value="ModA/WtpA"/>
</dbReference>
<gene>
    <name evidence="6" type="primary">modA</name>
    <name evidence="6" type="ORF">ACFP0N_36800</name>
</gene>
<dbReference type="EMBL" id="JBHSOD010000085">
    <property type="protein sequence ID" value="MFC5890526.1"/>
    <property type="molecule type" value="Genomic_DNA"/>
</dbReference>
<feature type="signal peptide" evidence="5">
    <location>
        <begin position="1"/>
        <end position="18"/>
    </location>
</feature>
<organism evidence="6 7">
    <name type="scientific">Kitasatospora aburaviensis</name>
    <dbReference type="NCBI Taxonomy" id="67265"/>
    <lineage>
        <taxon>Bacteria</taxon>
        <taxon>Bacillati</taxon>
        <taxon>Actinomycetota</taxon>
        <taxon>Actinomycetes</taxon>
        <taxon>Kitasatosporales</taxon>
        <taxon>Streptomycetaceae</taxon>
        <taxon>Kitasatospora</taxon>
    </lineage>
</organism>
<feature type="region of interest" description="Disordered" evidence="4">
    <location>
        <begin position="263"/>
        <end position="300"/>
    </location>
</feature>
<dbReference type="Gene3D" id="3.40.190.10">
    <property type="entry name" value="Periplasmic binding protein-like II"/>
    <property type="match status" value="2"/>
</dbReference>
<evidence type="ECO:0000256" key="2">
    <source>
        <dbReference type="ARBA" id="ARBA00022723"/>
    </source>
</evidence>
<evidence type="ECO:0000313" key="7">
    <source>
        <dbReference type="Proteomes" id="UP001596067"/>
    </source>
</evidence>
<dbReference type="RefSeq" id="WP_313761924.1">
    <property type="nucleotide sequence ID" value="NZ_BAAAVH010000004.1"/>
</dbReference>
<reference evidence="7" key="1">
    <citation type="journal article" date="2019" name="Int. J. Syst. Evol. Microbiol.">
        <title>The Global Catalogue of Microorganisms (GCM) 10K type strain sequencing project: providing services to taxonomists for standard genome sequencing and annotation.</title>
        <authorList>
            <consortium name="The Broad Institute Genomics Platform"/>
            <consortium name="The Broad Institute Genome Sequencing Center for Infectious Disease"/>
            <person name="Wu L."/>
            <person name="Ma J."/>
        </authorList>
    </citation>
    <scope>NUCLEOTIDE SEQUENCE [LARGE SCALE GENOMIC DNA]</scope>
    <source>
        <strain evidence="7">CGMCC 4.1469</strain>
    </source>
</reference>
<evidence type="ECO:0000256" key="4">
    <source>
        <dbReference type="SAM" id="MobiDB-lite"/>
    </source>
</evidence>
<evidence type="ECO:0000256" key="5">
    <source>
        <dbReference type="SAM" id="SignalP"/>
    </source>
</evidence>
<protein>
    <submittedName>
        <fullName evidence="6">Molybdate ABC transporter substrate-binding protein</fullName>
    </submittedName>
</protein>
<name>A0ABW1FB52_9ACTN</name>
<keyword evidence="3 5" id="KW-0732">Signal</keyword>
<keyword evidence="2" id="KW-0479">Metal-binding</keyword>
<comment type="caution">
    <text evidence="6">The sequence shown here is derived from an EMBL/GenBank/DDBJ whole genome shotgun (WGS) entry which is preliminary data.</text>
</comment>
<dbReference type="SUPFAM" id="SSF53850">
    <property type="entry name" value="Periplasmic binding protein-like II"/>
    <property type="match status" value="1"/>
</dbReference>
<evidence type="ECO:0000256" key="1">
    <source>
        <dbReference type="ARBA" id="ARBA00009175"/>
    </source>
</evidence>
<evidence type="ECO:0000313" key="6">
    <source>
        <dbReference type="EMBL" id="MFC5890526.1"/>
    </source>
</evidence>
<accession>A0ABW1FB52</accession>
<feature type="chain" id="PRO_5046596384" evidence="5">
    <location>
        <begin position="19"/>
        <end position="300"/>
    </location>
</feature>
<dbReference type="PROSITE" id="PS51257">
    <property type="entry name" value="PROKAR_LIPOPROTEIN"/>
    <property type="match status" value="1"/>
</dbReference>
<dbReference type="PIRSF" id="PIRSF004846">
    <property type="entry name" value="ModA"/>
    <property type="match status" value="1"/>
</dbReference>
<dbReference type="Pfam" id="PF13531">
    <property type="entry name" value="SBP_bac_11"/>
    <property type="match status" value="1"/>
</dbReference>
<proteinExistence type="inferred from homology"/>
<dbReference type="InterPro" id="IPR005950">
    <property type="entry name" value="ModA"/>
</dbReference>
<dbReference type="NCBIfam" id="TIGR01256">
    <property type="entry name" value="modA"/>
    <property type="match status" value="1"/>
</dbReference>
<dbReference type="PANTHER" id="PTHR30632">
    <property type="entry name" value="MOLYBDATE-BINDING PERIPLASMIC PROTEIN"/>
    <property type="match status" value="1"/>
</dbReference>
<sequence length="300" mass="29220">MYRSVTAGVVAAALLALGACSSSSSSTSSSPFASASVSASASPTVTGTVTVFAAASLKNTFTRIGKMFEDAHPGSKVVFNFGGSDTLAASIVNGAPADVFASASPATMKTVTDNGDAAAAPTVFAGNELEIAVRPGNPLHVTALQGLASPSVKVVLCAKTVPCGAAAQTALAAANVTVTPVSYEQDVTATLTKVELGEADAGLVYQTDVKGAAGKVDGVTFPESVCAINKYPIATLSQAPNSAGAAAFVALVQSPDGQKVLTEAGFLGPSASPSASASTCRSSSPSAPAAGSASASPATP</sequence>
<feature type="compositionally biased region" description="Low complexity" evidence="4">
    <location>
        <begin position="269"/>
        <end position="300"/>
    </location>
</feature>
<keyword evidence="7" id="KW-1185">Reference proteome</keyword>
<dbReference type="PANTHER" id="PTHR30632:SF0">
    <property type="entry name" value="SULFATE-BINDING PROTEIN"/>
    <property type="match status" value="1"/>
</dbReference>
<dbReference type="Proteomes" id="UP001596067">
    <property type="component" value="Unassembled WGS sequence"/>
</dbReference>
<comment type="similarity">
    <text evidence="1">Belongs to the bacterial solute-binding protein ModA family.</text>
</comment>
<evidence type="ECO:0000256" key="3">
    <source>
        <dbReference type="ARBA" id="ARBA00022729"/>
    </source>
</evidence>